<dbReference type="OrthoDB" id="262508at2"/>
<dbReference type="EMBL" id="SFCC01000012">
    <property type="protein sequence ID" value="RZQ61334.1"/>
    <property type="molecule type" value="Genomic_DNA"/>
</dbReference>
<comment type="caution">
    <text evidence="1">The sequence shown here is derived from an EMBL/GenBank/DDBJ whole genome shotgun (WGS) entry which is preliminary data.</text>
</comment>
<name>A0A4Q7J5R1_9PSEU</name>
<keyword evidence="2" id="KW-1185">Reference proteome</keyword>
<organism evidence="1 2">
    <name type="scientific">Amycolatopsis suaedae</name>
    <dbReference type="NCBI Taxonomy" id="2510978"/>
    <lineage>
        <taxon>Bacteria</taxon>
        <taxon>Bacillati</taxon>
        <taxon>Actinomycetota</taxon>
        <taxon>Actinomycetes</taxon>
        <taxon>Pseudonocardiales</taxon>
        <taxon>Pseudonocardiaceae</taxon>
        <taxon>Amycolatopsis</taxon>
    </lineage>
</organism>
<sequence>MREWDDLVSTALLGTRRREPGLDALPPDVRRLVTDTDPAAATLTAAAALTAYRRAGRVARTGAITLPEVEPDSRPGLPRPARERLARLLGAAGTELLEEWLRAVAARGYQVPPERLPALADAARTKPALRGPVALAAGPRGRWLAGLNPEWRFLTAAAPDAGGDAWRFGTAPQRRSWLAVALAADPDGARAAVAATWASEPAEIRASVLELLAGHLRPGDEPFLESALGDRAASVRQQAAALLARLPGSAYGRRQADRLRPLLSVREPDVLVVSLPEDDGGERTRRLRQLVAAAPPEVWDELAPPERLVAMDVEGCPARVLADGWTVATLRHRDPRWARALFEADPARPDAARLLGVMAPADRAEIVGRLGRQADPRAVARLVPDLPAPWTPELGTVLLDWLSTQDDHRLVAHAAVTIARAVPPESLDHPLAVEPLQPGAAPWRRALAKTLTFRREMYEELA</sequence>
<dbReference type="RefSeq" id="WP_130477636.1">
    <property type="nucleotide sequence ID" value="NZ_SFCC01000012.1"/>
</dbReference>
<gene>
    <name evidence="1" type="ORF">EWH70_23315</name>
</gene>
<evidence type="ECO:0000313" key="2">
    <source>
        <dbReference type="Proteomes" id="UP000292003"/>
    </source>
</evidence>
<dbReference type="AlphaFoldDB" id="A0A4Q7J5R1"/>
<accession>A0A4Q7J5R1</accession>
<proteinExistence type="predicted"/>
<protein>
    <submittedName>
        <fullName evidence="1">Uncharacterized protein</fullName>
    </submittedName>
</protein>
<dbReference type="Pfam" id="PF18944">
    <property type="entry name" value="DUF5691"/>
    <property type="match status" value="1"/>
</dbReference>
<reference evidence="1 2" key="1">
    <citation type="submission" date="2019-02" db="EMBL/GenBank/DDBJ databases">
        <title>Draft genome sequence of Amycolatopsis sp. 8-3EHSu isolated from roots of Suaeda maritima.</title>
        <authorList>
            <person name="Duangmal K."/>
            <person name="Chantavorakit T."/>
        </authorList>
    </citation>
    <scope>NUCLEOTIDE SEQUENCE [LARGE SCALE GENOMIC DNA]</scope>
    <source>
        <strain evidence="1 2">8-3EHSu</strain>
    </source>
</reference>
<dbReference type="InterPro" id="IPR043746">
    <property type="entry name" value="DUF5691"/>
</dbReference>
<dbReference type="Proteomes" id="UP000292003">
    <property type="component" value="Unassembled WGS sequence"/>
</dbReference>
<evidence type="ECO:0000313" key="1">
    <source>
        <dbReference type="EMBL" id="RZQ61334.1"/>
    </source>
</evidence>